<sequence length="95" mass="9782">MHGIWFFVLYCWSGRLHLGIGASLGFPIAVSAAGSGEGDGAARVEAVSVIGYIAMLVGPPSLGFTGDAYGLRNAMVVVMLFVLAAAALSPGLQRR</sequence>
<geneLocation type="plasmid" evidence="2">
    <name>pA1876-NR</name>
</geneLocation>
<organism evidence="2">
    <name type="scientific">Klebsiella quasipneumoniae</name>
    <dbReference type="NCBI Taxonomy" id="1463165"/>
    <lineage>
        <taxon>Bacteria</taxon>
        <taxon>Pseudomonadati</taxon>
        <taxon>Pseudomonadota</taxon>
        <taxon>Gammaproteobacteria</taxon>
        <taxon>Enterobacterales</taxon>
        <taxon>Enterobacteriaceae</taxon>
        <taxon>Klebsiella/Raoultella group</taxon>
        <taxon>Klebsiella</taxon>
        <taxon>Klebsiella pneumoniae complex</taxon>
    </lineage>
</organism>
<name>A0A866WRG8_9ENTR</name>
<feature type="transmembrane region" description="Helical" evidence="1">
    <location>
        <begin position="42"/>
        <end position="62"/>
    </location>
</feature>
<dbReference type="RefSeq" id="WP_064171869.1">
    <property type="nucleotide sequence ID" value="NZ_MT549899.1"/>
</dbReference>
<feature type="transmembrane region" description="Helical" evidence="1">
    <location>
        <begin position="6"/>
        <end position="30"/>
    </location>
</feature>
<dbReference type="EMBL" id="MT549899">
    <property type="protein sequence ID" value="QOE89857.1"/>
    <property type="molecule type" value="Genomic_DNA"/>
</dbReference>
<reference evidence="2" key="1">
    <citation type="submission" date="2020-05" db="EMBL/GenBank/DDBJ databases">
        <authorList>
            <person name="Zhou D."/>
            <person name="Xu Y."/>
        </authorList>
    </citation>
    <scope>NUCLEOTIDE SEQUENCE</scope>
    <source>
        <strain evidence="2">A1876</strain>
        <plasmid evidence="2">pA1876-NR</plasmid>
    </source>
</reference>
<protein>
    <recommendedName>
        <fullName evidence="3">Major facilitator superfamily (MFS) profile domain-containing protein</fullName>
    </recommendedName>
</protein>
<keyword evidence="1" id="KW-0472">Membrane</keyword>
<evidence type="ECO:0008006" key="3">
    <source>
        <dbReference type="Google" id="ProtNLM"/>
    </source>
</evidence>
<proteinExistence type="predicted"/>
<keyword evidence="1" id="KW-0812">Transmembrane</keyword>
<accession>A0A866WRG8</accession>
<feature type="transmembrane region" description="Helical" evidence="1">
    <location>
        <begin position="74"/>
        <end position="92"/>
    </location>
</feature>
<evidence type="ECO:0000313" key="2">
    <source>
        <dbReference type="EMBL" id="QOE89857.1"/>
    </source>
</evidence>
<dbReference type="AlphaFoldDB" id="A0A866WRG8"/>
<evidence type="ECO:0000256" key="1">
    <source>
        <dbReference type="SAM" id="Phobius"/>
    </source>
</evidence>
<keyword evidence="2" id="KW-0614">Plasmid</keyword>
<keyword evidence="1" id="KW-1133">Transmembrane helix</keyword>